<feature type="non-terminal residue" evidence="2">
    <location>
        <position position="1"/>
    </location>
</feature>
<feature type="region of interest" description="Disordered" evidence="1">
    <location>
        <begin position="109"/>
        <end position="137"/>
    </location>
</feature>
<proteinExistence type="predicted"/>
<dbReference type="AlphaFoldDB" id="A0A1D1XE54"/>
<dbReference type="EMBL" id="GDJX01027415">
    <property type="protein sequence ID" value="JAT40521.1"/>
    <property type="molecule type" value="Transcribed_RNA"/>
</dbReference>
<sequence>NAVKNHWHVIMARRFRERSRLLANKVPRNLFKEEKLTKAMGKALDHAKHIFPLVEKYHARHENCGVNSQLYHNPKEFFSGVVHEYCPRISRDAVGQVEFYDFLQVNTDSEGSKKTNCSWSNGEGEEGLEDREQMGESGVPFIDFLDVGTRLNDRN</sequence>
<accession>A0A1D1XE54</accession>
<organism evidence="2">
    <name type="scientific">Anthurium amnicola</name>
    <dbReference type="NCBI Taxonomy" id="1678845"/>
    <lineage>
        <taxon>Eukaryota</taxon>
        <taxon>Viridiplantae</taxon>
        <taxon>Streptophyta</taxon>
        <taxon>Embryophyta</taxon>
        <taxon>Tracheophyta</taxon>
        <taxon>Spermatophyta</taxon>
        <taxon>Magnoliopsida</taxon>
        <taxon>Liliopsida</taxon>
        <taxon>Araceae</taxon>
        <taxon>Pothoideae</taxon>
        <taxon>Potheae</taxon>
        <taxon>Anthurium</taxon>
    </lineage>
</organism>
<evidence type="ECO:0000313" key="2">
    <source>
        <dbReference type="EMBL" id="JAT40521.1"/>
    </source>
</evidence>
<evidence type="ECO:0000256" key="1">
    <source>
        <dbReference type="SAM" id="MobiDB-lite"/>
    </source>
</evidence>
<name>A0A1D1XE54_9ARAE</name>
<feature type="compositionally biased region" description="Polar residues" evidence="1">
    <location>
        <begin position="109"/>
        <end position="121"/>
    </location>
</feature>
<reference evidence="2" key="1">
    <citation type="submission" date="2015-07" db="EMBL/GenBank/DDBJ databases">
        <title>Transcriptome Assembly of Anthurium amnicola.</title>
        <authorList>
            <person name="Suzuki J."/>
        </authorList>
    </citation>
    <scope>NUCLEOTIDE SEQUENCE</scope>
</reference>
<protein>
    <submittedName>
        <fullName evidence="2">Endoglucanase A</fullName>
    </submittedName>
</protein>
<gene>
    <name evidence="2" type="primary">eglA_0</name>
    <name evidence="2" type="ORF">g.17302</name>
</gene>